<dbReference type="InterPro" id="IPR050444">
    <property type="entry name" value="Polyketide_Synthase"/>
</dbReference>
<dbReference type="EMBL" id="JAPDHF010000005">
    <property type="protein sequence ID" value="KAJ4017916.1"/>
    <property type="molecule type" value="Genomic_DNA"/>
</dbReference>
<gene>
    <name evidence="3" type="ORF">NW766_003989</name>
</gene>
<protein>
    <recommendedName>
        <fullName evidence="2">Methyltransferase type 12 domain-containing protein</fullName>
    </recommendedName>
</protein>
<dbReference type="GO" id="GO:0016740">
    <property type="term" value="F:transferase activity"/>
    <property type="evidence" value="ECO:0007669"/>
    <property type="project" value="UniProtKB-KW"/>
</dbReference>
<evidence type="ECO:0000256" key="1">
    <source>
        <dbReference type="ARBA" id="ARBA00022679"/>
    </source>
</evidence>
<dbReference type="InterPro" id="IPR013217">
    <property type="entry name" value="Methyltransf_12"/>
</dbReference>
<dbReference type="SUPFAM" id="SSF53335">
    <property type="entry name" value="S-adenosyl-L-methionine-dependent methyltransferases"/>
    <property type="match status" value="1"/>
</dbReference>
<reference evidence="3" key="1">
    <citation type="submission" date="2022-10" db="EMBL/GenBank/DDBJ databases">
        <title>Fusarium specimens isolated from Avocado Roots.</title>
        <authorList>
            <person name="Stajich J."/>
            <person name="Roper C."/>
            <person name="Heimlech-Rivalta G."/>
        </authorList>
    </citation>
    <scope>NUCLEOTIDE SEQUENCE</scope>
    <source>
        <strain evidence="3">CF00143</strain>
    </source>
</reference>
<dbReference type="AlphaFoldDB" id="A0A9W8UD19"/>
<name>A0A9W8UD19_9HYPO</name>
<dbReference type="PANTHER" id="PTHR45681">
    <property type="entry name" value="POLYKETIDE SYNTHASE 44-RELATED"/>
    <property type="match status" value="1"/>
</dbReference>
<keyword evidence="4" id="KW-1185">Reference proteome</keyword>
<evidence type="ECO:0000313" key="3">
    <source>
        <dbReference type="EMBL" id="KAJ4017916.1"/>
    </source>
</evidence>
<organism evidence="3 4">
    <name type="scientific">Fusarium irregulare</name>
    <dbReference type="NCBI Taxonomy" id="2494466"/>
    <lineage>
        <taxon>Eukaryota</taxon>
        <taxon>Fungi</taxon>
        <taxon>Dikarya</taxon>
        <taxon>Ascomycota</taxon>
        <taxon>Pezizomycotina</taxon>
        <taxon>Sordariomycetes</taxon>
        <taxon>Hypocreomycetidae</taxon>
        <taxon>Hypocreales</taxon>
        <taxon>Nectriaceae</taxon>
        <taxon>Fusarium</taxon>
        <taxon>Fusarium incarnatum-equiseti species complex</taxon>
    </lineage>
</organism>
<comment type="caution">
    <text evidence="3">The sequence shown here is derived from an EMBL/GenBank/DDBJ whole genome shotgun (WGS) entry which is preliminary data.</text>
</comment>
<dbReference type="Pfam" id="PF08242">
    <property type="entry name" value="Methyltransf_12"/>
    <property type="match status" value="1"/>
</dbReference>
<keyword evidence="1" id="KW-0808">Transferase</keyword>
<dbReference type="Gene3D" id="3.40.50.150">
    <property type="entry name" value="Vaccinia Virus protein VP39"/>
    <property type="match status" value="1"/>
</dbReference>
<evidence type="ECO:0000259" key="2">
    <source>
        <dbReference type="Pfam" id="PF08242"/>
    </source>
</evidence>
<evidence type="ECO:0000313" key="4">
    <source>
        <dbReference type="Proteomes" id="UP001152130"/>
    </source>
</evidence>
<dbReference type="InterPro" id="IPR029063">
    <property type="entry name" value="SAM-dependent_MTases_sf"/>
</dbReference>
<accession>A0A9W8UD19</accession>
<sequence>MSIVQPIFRDDPFLSNDDDWDSVEHIEWELDADFFTGCTSRPRTPLNKAVADHQITLARAAALIIRISLNNIPVDVPDFDPASLKGYRKRLFQWMNTYNASPASKLLLGDVTMAVTMEILSSLPEMGVEGGILAKIGPNLGGIFQGTVDPISLLTADDEIYHMQDDMKLIQKMRKHLGDYLSCFATKEAPINVLEIGASTCNSTKTIISAFSGRKNVSYTITDRSLSVLEQVKPSQTGTVNLKASDINRDPLDQGFSPQSFDVVLINNMLYTANSLSEVLGNTRKLLVPGGVLLLVGISNMSPAYNLIFGMNENMWSDESYDRLEYPSVTEWNAALQSNGFSMLEPATRTFDHIGQSSYCVVSTAIATTRNLMVNILPDKEGKLLDFAHQLSTALIETNTASTISPALSHDISSRFIYIVLDDGLSSLEEYQNLVKANNVLWVGMSNGSGKFRDMDMLKGFARTAREANEKLKLVTLELKQEFAEYAELMKVVRRIIQLSFQEDRGPRTELEYEYVNGKVLVPRIKKVGVISKRQL</sequence>
<dbReference type="PANTHER" id="PTHR45681:SF6">
    <property type="entry name" value="POLYKETIDE SYNTHASE 37"/>
    <property type="match status" value="1"/>
</dbReference>
<dbReference type="OrthoDB" id="329835at2759"/>
<dbReference type="Proteomes" id="UP001152130">
    <property type="component" value="Unassembled WGS sequence"/>
</dbReference>
<proteinExistence type="predicted"/>
<feature type="domain" description="Methyltransferase type 12" evidence="2">
    <location>
        <begin position="194"/>
        <end position="293"/>
    </location>
</feature>